<dbReference type="EMBL" id="VOBR01000026">
    <property type="protein sequence ID" value="TWP47457.1"/>
    <property type="molecule type" value="Genomic_DNA"/>
</dbReference>
<feature type="signal peptide" evidence="3">
    <location>
        <begin position="1"/>
        <end position="29"/>
    </location>
</feature>
<dbReference type="SUPFAM" id="SSF54001">
    <property type="entry name" value="Cysteine proteinases"/>
    <property type="match status" value="1"/>
</dbReference>
<evidence type="ECO:0000313" key="5">
    <source>
        <dbReference type="Proteomes" id="UP000316639"/>
    </source>
</evidence>
<sequence length="446" mass="48252">MKMKRRTAVLIGLAAALVTGVLGAPQAAAASTPDGPITRSEVLTRSQSWIDARVPYDQNRSYSNQYGTYRQDCSGFVSLAWHLGSSRWTGNLGEVMHDIPRADLKPGDALFRHDGSVQHVALFIGWSDVNKTRPIVREEYMSGRVAEQRVWDAGWAGGFLPKRYNKIVDDSTPPRPRGDHIGDVSGDGHADLVATKADGTLHYFANNINSSPEGRPFGNYDPIGVGFGPFTKLRSGDISGDGYADLIGIQGDGTLHYLPNNINSNPGHPYGNAENIGSGFEEFDNFVLGDVSGDGYADLLATRADGTLHYFPNNINSNRAHPFGPRFEIGTGFQFFTQLRAGDVSGDGYADLIGVQADGSLHYLPNNINSNPSHPYGNAENIGSGFQEFNNVVTADISGDGYADLIATKTDGTLHYFPNNLNSSPGRPYGLRYPIGSGFEIFNRIV</sequence>
<keyword evidence="5" id="KW-1185">Reference proteome</keyword>
<dbReference type="InterPro" id="IPR013517">
    <property type="entry name" value="FG-GAP"/>
</dbReference>
<gene>
    <name evidence="4" type="ORF">FKR81_32650</name>
</gene>
<evidence type="ECO:0000256" key="2">
    <source>
        <dbReference type="SAM" id="MobiDB-lite"/>
    </source>
</evidence>
<evidence type="ECO:0000256" key="1">
    <source>
        <dbReference type="ARBA" id="ARBA00022729"/>
    </source>
</evidence>
<evidence type="ECO:0000256" key="3">
    <source>
        <dbReference type="SAM" id="SignalP"/>
    </source>
</evidence>
<accession>A0A563EKB2</accession>
<dbReference type="AlphaFoldDB" id="A0A563EKB2"/>
<organism evidence="4 5">
    <name type="scientific">Lentzea tibetensis</name>
    <dbReference type="NCBI Taxonomy" id="2591470"/>
    <lineage>
        <taxon>Bacteria</taxon>
        <taxon>Bacillati</taxon>
        <taxon>Actinomycetota</taxon>
        <taxon>Actinomycetes</taxon>
        <taxon>Pseudonocardiales</taxon>
        <taxon>Pseudonocardiaceae</taxon>
        <taxon>Lentzea</taxon>
    </lineage>
</organism>
<feature type="region of interest" description="Disordered" evidence="2">
    <location>
        <begin position="167"/>
        <end position="186"/>
    </location>
</feature>
<dbReference type="Gene3D" id="3.90.1720.10">
    <property type="entry name" value="endopeptidase domain like (from Nostoc punctiforme)"/>
    <property type="match status" value="1"/>
</dbReference>
<dbReference type="OrthoDB" id="9815928at2"/>
<comment type="caution">
    <text evidence="4">The sequence shown here is derived from an EMBL/GenBank/DDBJ whole genome shotgun (WGS) entry which is preliminary data.</text>
</comment>
<dbReference type="PANTHER" id="PTHR44103:SF1">
    <property type="entry name" value="PROPROTEIN CONVERTASE P"/>
    <property type="match status" value="1"/>
</dbReference>
<dbReference type="InterPro" id="IPR006311">
    <property type="entry name" value="TAT_signal"/>
</dbReference>
<dbReference type="InterPro" id="IPR028994">
    <property type="entry name" value="Integrin_alpha_N"/>
</dbReference>
<reference evidence="4 5" key="1">
    <citation type="submission" date="2019-07" db="EMBL/GenBank/DDBJ databases">
        <title>Lentzea xizangensis sp. nov., isolated from Qinghai-Tibetan Plateau Soils.</title>
        <authorList>
            <person name="Huang J."/>
        </authorList>
    </citation>
    <scope>NUCLEOTIDE SEQUENCE [LARGE SCALE GENOMIC DNA]</scope>
    <source>
        <strain evidence="4 5">FXJ1.1311</strain>
    </source>
</reference>
<feature type="chain" id="PRO_5038524304" evidence="3">
    <location>
        <begin position="30"/>
        <end position="446"/>
    </location>
</feature>
<dbReference type="Pfam" id="PF13517">
    <property type="entry name" value="FG-GAP_3"/>
    <property type="match status" value="1"/>
</dbReference>
<dbReference type="Proteomes" id="UP000316639">
    <property type="component" value="Unassembled WGS sequence"/>
</dbReference>
<feature type="compositionally biased region" description="Basic and acidic residues" evidence="2">
    <location>
        <begin position="176"/>
        <end position="186"/>
    </location>
</feature>
<keyword evidence="1 3" id="KW-0732">Signal</keyword>
<dbReference type="PROSITE" id="PS51318">
    <property type="entry name" value="TAT"/>
    <property type="match status" value="1"/>
</dbReference>
<name>A0A563EKB2_9PSEU</name>
<protein>
    <submittedName>
        <fullName evidence="4">Uncharacterized protein</fullName>
    </submittedName>
</protein>
<dbReference type="InterPro" id="IPR038765">
    <property type="entry name" value="Papain-like_cys_pep_sf"/>
</dbReference>
<dbReference type="Gene3D" id="2.130.10.130">
    <property type="entry name" value="Integrin alpha, N-terminal"/>
    <property type="match status" value="1"/>
</dbReference>
<dbReference type="SUPFAM" id="SSF69318">
    <property type="entry name" value="Integrin alpha N-terminal domain"/>
    <property type="match status" value="1"/>
</dbReference>
<dbReference type="PANTHER" id="PTHR44103">
    <property type="entry name" value="PROPROTEIN CONVERTASE P"/>
    <property type="match status" value="1"/>
</dbReference>
<proteinExistence type="predicted"/>
<evidence type="ECO:0000313" key="4">
    <source>
        <dbReference type="EMBL" id="TWP47457.1"/>
    </source>
</evidence>